<dbReference type="RefSeq" id="WP_337716703.1">
    <property type="nucleotide sequence ID" value="NZ_JBBEUB010000004.1"/>
</dbReference>
<proteinExistence type="predicted"/>
<organism evidence="2 3">
    <name type="scientific">Pedobacter panaciterrae</name>
    <dbReference type="NCBI Taxonomy" id="363849"/>
    <lineage>
        <taxon>Bacteria</taxon>
        <taxon>Pseudomonadati</taxon>
        <taxon>Bacteroidota</taxon>
        <taxon>Sphingobacteriia</taxon>
        <taxon>Sphingobacteriales</taxon>
        <taxon>Sphingobacteriaceae</taxon>
        <taxon>Pedobacter</taxon>
    </lineage>
</organism>
<dbReference type="SUPFAM" id="SSF48208">
    <property type="entry name" value="Six-hairpin glycosidases"/>
    <property type="match status" value="1"/>
</dbReference>
<dbReference type="Pfam" id="PF22124">
    <property type="entry name" value="Glyco_hydro_95_cat"/>
    <property type="match status" value="1"/>
</dbReference>
<comment type="caution">
    <text evidence="2">The sequence shown here is derived from an EMBL/GenBank/DDBJ whole genome shotgun (WGS) entry which is preliminary data.</text>
</comment>
<gene>
    <name evidence="2" type="ORF">WAE58_13545</name>
</gene>
<evidence type="ECO:0000313" key="2">
    <source>
        <dbReference type="EMBL" id="MEJ2903462.1"/>
    </source>
</evidence>
<dbReference type="EMBL" id="JBBEUB010000004">
    <property type="protein sequence ID" value="MEJ2903462.1"/>
    <property type="molecule type" value="Genomic_DNA"/>
</dbReference>
<reference evidence="2 3" key="1">
    <citation type="submission" date="2024-03" db="EMBL/GenBank/DDBJ databases">
        <title>Sequence of Lycoming College Course Isolates.</title>
        <authorList>
            <person name="Plotts O."/>
            <person name="Newman J."/>
        </authorList>
    </citation>
    <scope>NUCLEOTIDE SEQUENCE [LARGE SCALE GENOMIC DNA]</scope>
    <source>
        <strain evidence="2 3">CJB-3</strain>
    </source>
</reference>
<dbReference type="InterPro" id="IPR008928">
    <property type="entry name" value="6-hairpin_glycosidase_sf"/>
</dbReference>
<evidence type="ECO:0000259" key="1">
    <source>
        <dbReference type="Pfam" id="PF22124"/>
    </source>
</evidence>
<dbReference type="PANTHER" id="PTHR31084:SF0">
    <property type="entry name" value="ALPHA-L-FUCOSIDASE 2"/>
    <property type="match status" value="1"/>
</dbReference>
<dbReference type="PANTHER" id="PTHR31084">
    <property type="entry name" value="ALPHA-L-FUCOSIDASE 2"/>
    <property type="match status" value="1"/>
</dbReference>
<dbReference type="Gene3D" id="1.50.10.10">
    <property type="match status" value="1"/>
</dbReference>
<dbReference type="InterPro" id="IPR054363">
    <property type="entry name" value="GH95_cat"/>
</dbReference>
<evidence type="ECO:0000313" key="3">
    <source>
        <dbReference type="Proteomes" id="UP001378956"/>
    </source>
</evidence>
<accession>A0ABU8NMI8</accession>
<sequence length="721" mass="81767">MKVVKLSFFLIVCSLNGGAQSRSPLNEEKRFLKNIWTKPPTHIPNDVSVDAPLMGNGDVTMSVGFKEDRLRYYLSKNDFWRLRSKADGLSGPRVIGFVDVSVNGFNGGEFSAEQSLENGVTSCVLHKDRQNVTARSWVSATENLIFIELTAVGKATKVSIRLTAPEHQHARLKSGKANNVYWLTRSFVDSVDISTEVAVALKTFNHKDSTVLLQPGKKIVIGLSIESKFKNTKPLDDAFNQISKLDERSIATVMNKHNNWWKRYWSKSNIAVEDPVLMKAYYQGLYTMAACSRDPKFPPGIFGWTTTDNPAWNGDYHLNYNFQAPFYALYAANRLEQGEPHDAPLLDFIPRGEWYAHQITHTRGILYPVGIGPLGIEVTRNFPTYEKEAGGLFFGQRSNAAYGLLNMAQQWRCTYNEKYGKKIYPYALAVVNFWEDYLKFENGRFVIYGDAIHEGSGNDKNPILSLGLIRNAFDLILDLSSTLKMDENRQEKWKDILDKLSDFPIQTRNNKDVFRYTEKGVDWWPDNGLGIQHIYPSNSINLDSRPELLIRSRNTIDEMKRWKDNNTSSSFFMAAIRVGYDPSIVLNELHEYALRTYPNGFQLNNPHGIENSCTVANALNEMLCMSAGNVIRLFNGLSKKQNASFENIRAWGAFLVSARLKNEVVTDVQIVSEKGRLCTMVNPWPDKKVLLIRNGKKSDILNGTRISFKTVPNEIVKLQAL</sequence>
<dbReference type="Proteomes" id="UP001378956">
    <property type="component" value="Unassembled WGS sequence"/>
</dbReference>
<protein>
    <recommendedName>
        <fullName evidence="1">Glycosyl hydrolase family 95 catalytic domain-containing protein</fullName>
    </recommendedName>
</protein>
<dbReference type="InterPro" id="IPR012341">
    <property type="entry name" value="6hp_glycosidase-like_sf"/>
</dbReference>
<keyword evidence="3" id="KW-1185">Reference proteome</keyword>
<feature type="domain" description="Glycosyl hydrolase family 95 catalytic" evidence="1">
    <location>
        <begin position="270"/>
        <end position="623"/>
    </location>
</feature>
<name>A0ABU8NMI8_9SPHI</name>